<dbReference type="PANTHER" id="PTHR48090">
    <property type="entry name" value="UNDECAPRENYL-PHOSPHATE 4-DEOXY-4-FORMAMIDO-L-ARABINOSE TRANSFERASE-RELATED"/>
    <property type="match status" value="1"/>
</dbReference>
<evidence type="ECO:0000256" key="2">
    <source>
        <dbReference type="ARBA" id="ARBA00022676"/>
    </source>
</evidence>
<evidence type="ECO:0000256" key="8">
    <source>
        <dbReference type="SAM" id="MobiDB-lite"/>
    </source>
</evidence>
<dbReference type="InterPro" id="IPR050256">
    <property type="entry name" value="Glycosyltransferase_2"/>
</dbReference>
<dbReference type="PANTHER" id="PTHR48090:SF3">
    <property type="entry name" value="UNDECAPRENYL-PHOSPHATE 4-DEOXY-4-FORMAMIDO-L-ARABINOSE TRANSFERASE"/>
    <property type="match status" value="1"/>
</dbReference>
<dbReference type="Pfam" id="PF00535">
    <property type="entry name" value="Glycos_transf_2"/>
    <property type="match status" value="1"/>
</dbReference>
<dbReference type="InterPro" id="IPR001173">
    <property type="entry name" value="Glyco_trans_2-like"/>
</dbReference>
<gene>
    <name evidence="10" type="ORF">CSC3H3_22050</name>
</gene>
<dbReference type="EMBL" id="CP024200">
    <property type="protein sequence ID" value="AUG55544.1"/>
    <property type="molecule type" value="Genomic_DNA"/>
</dbReference>
<accession>A0ABM6QG16</accession>
<evidence type="ECO:0000259" key="9">
    <source>
        <dbReference type="Pfam" id="PF00535"/>
    </source>
</evidence>
<keyword evidence="4" id="KW-0812">Transmembrane</keyword>
<protein>
    <submittedName>
        <fullName evidence="10">Dolichol-phosphate mannosyltransferase</fullName>
    </submittedName>
</protein>
<keyword evidence="7" id="KW-0472">Membrane</keyword>
<evidence type="ECO:0000256" key="5">
    <source>
        <dbReference type="ARBA" id="ARBA00022985"/>
    </source>
</evidence>
<name>A0ABM6QG16_9PROT</name>
<evidence type="ECO:0000313" key="10">
    <source>
        <dbReference type="EMBL" id="AUG55544.1"/>
    </source>
</evidence>
<evidence type="ECO:0000256" key="7">
    <source>
        <dbReference type="ARBA" id="ARBA00023136"/>
    </source>
</evidence>
<feature type="region of interest" description="Disordered" evidence="8">
    <location>
        <begin position="1"/>
        <end position="21"/>
    </location>
</feature>
<keyword evidence="5" id="KW-0448">Lipopolysaccharide biosynthesis</keyword>
<evidence type="ECO:0000256" key="4">
    <source>
        <dbReference type="ARBA" id="ARBA00022692"/>
    </source>
</evidence>
<keyword evidence="2 10" id="KW-0328">Glycosyltransferase</keyword>
<sequence>MTIEKNALPEQSNPATGAGDDAAKQVFDAGAPELSVVVPVKNEVENIEPLVTEIVAALRGKVPFEIIYVDDGSTDETTTIVRDLRQRIEELHLICHEKSCGQSIAVLTGVKNARGKLIVTLDGDGQNDPADIPQMLERYRAEGADAQVLIAGWRANRHDTAMKRIQSRIANKVRGGLLKDQTPDTGCGIKLFRREDFLAFPRFNHMHRFLPALMLRDGGRVFSVAVNHRPRLRGQSNYSMMNRLWVGIVDIMGVMWLQARAKTPVVKSKE</sequence>
<dbReference type="GO" id="GO:0016757">
    <property type="term" value="F:glycosyltransferase activity"/>
    <property type="evidence" value="ECO:0007669"/>
    <property type="project" value="UniProtKB-KW"/>
</dbReference>
<dbReference type="RefSeq" id="WP_101286560.1">
    <property type="nucleotide sequence ID" value="NZ_CP024200.1"/>
</dbReference>
<evidence type="ECO:0000256" key="3">
    <source>
        <dbReference type="ARBA" id="ARBA00022679"/>
    </source>
</evidence>
<keyword evidence="10" id="KW-0614">Plasmid</keyword>
<dbReference type="CDD" id="cd04179">
    <property type="entry name" value="DPM_DPG-synthase_like"/>
    <property type="match status" value="1"/>
</dbReference>
<dbReference type="SUPFAM" id="SSF53448">
    <property type="entry name" value="Nucleotide-diphospho-sugar transferases"/>
    <property type="match status" value="1"/>
</dbReference>
<dbReference type="InterPro" id="IPR029044">
    <property type="entry name" value="Nucleotide-diphossugar_trans"/>
</dbReference>
<dbReference type="Proteomes" id="UP000233458">
    <property type="component" value="Plasmid pCSC3H3"/>
</dbReference>
<organism evidence="10 11">
    <name type="scientific">Thalassospira marina</name>
    <dbReference type="NCBI Taxonomy" id="2048283"/>
    <lineage>
        <taxon>Bacteria</taxon>
        <taxon>Pseudomonadati</taxon>
        <taxon>Pseudomonadota</taxon>
        <taxon>Alphaproteobacteria</taxon>
        <taxon>Rhodospirillales</taxon>
        <taxon>Thalassospiraceae</taxon>
        <taxon>Thalassospira</taxon>
    </lineage>
</organism>
<keyword evidence="6" id="KW-1133">Transmembrane helix</keyword>
<evidence type="ECO:0000256" key="1">
    <source>
        <dbReference type="ARBA" id="ARBA00022475"/>
    </source>
</evidence>
<reference evidence="10 11" key="1">
    <citation type="submission" date="2017-10" db="EMBL/GenBank/DDBJ databases">
        <title>Biodiversity and function of Thalassospira species in the particle-attached aromatic-hydrocarbon-degrading consortia from the surface seawater of the China South Sea.</title>
        <authorList>
            <person name="Dong C."/>
            <person name="Liu R."/>
            <person name="Shao Z."/>
        </authorList>
    </citation>
    <scope>NUCLEOTIDE SEQUENCE [LARGE SCALE GENOMIC DNA]</scope>
    <source>
        <strain evidence="10 11">CSC3H3</strain>
        <plasmid evidence="11">pcsc3h3</plasmid>
    </source>
</reference>
<proteinExistence type="predicted"/>
<keyword evidence="11" id="KW-1185">Reference proteome</keyword>
<dbReference type="Gene3D" id="3.90.550.10">
    <property type="entry name" value="Spore Coat Polysaccharide Biosynthesis Protein SpsA, Chain A"/>
    <property type="match status" value="1"/>
</dbReference>
<keyword evidence="3" id="KW-0808">Transferase</keyword>
<geneLocation type="plasmid" evidence="11">
    <name>pcsc3h3</name>
</geneLocation>
<feature type="domain" description="Glycosyltransferase 2-like" evidence="9">
    <location>
        <begin position="35"/>
        <end position="197"/>
    </location>
</feature>
<evidence type="ECO:0000313" key="11">
    <source>
        <dbReference type="Proteomes" id="UP000233458"/>
    </source>
</evidence>
<keyword evidence="1" id="KW-1003">Cell membrane</keyword>
<evidence type="ECO:0000256" key="6">
    <source>
        <dbReference type="ARBA" id="ARBA00022989"/>
    </source>
</evidence>